<sequence length="578" mass="68296">MSCMSLLVNDRNLCPSKYFLSSLFVTPDFRHWYSRYKPRVRKTLRCPNTLLTRSGVRSVIRAARLVKSPEFCCLTLNYGGKYDLRTRLLNIFSRLLRERNKKLGGKATSTLKKLLLVLALQKSFEDICETESFIHALQLGQRSKGQRRLSEKRREQLVYFSKALETSRKISFKIAYFLLSFLFLFFSFFLVVRKRHHLLSFQSLDWVSLLFGWKRLFGPILSFVAPILLFVYTFLFPLSFRDTYRRYILSYFVVLFAQGIAWMFAIADLDVVRFVTEMLLYGIYVPTVLWAWKDLGLELGMAYILDKRFSFVFTFWRILTTCFCFVTTLSRIILVSFRSVNKSLLLENSSWINSMKTLLGFSTSYWKTFVFVRIGYFLLYCYVLYSLLFFTVFVDCGSEFCSRHDVSPFTRLFLYLGVLDRNLTTKEASKKKEAWRGFFAAADRKLGKMLQSEEQSKDMKKDLHYPLEKQCDVFSYIARFEAPWDKELELREEVLMPFRAYLDNLALAIHARRRAYPKKEEKKLLPARARELEDALLLFSEVVPPNREHYDVERLYDEPESVISQRTDKVEPDESRKI</sequence>
<comment type="caution">
    <text evidence="2">The sequence shown here is derived from an EMBL/GenBank/DDBJ whole genome shotgun (WGS) entry which is preliminary data.</text>
</comment>
<name>A0AAV9IC69_9RHOD</name>
<organism evidence="2 3">
    <name type="scientific">Galdieria yellowstonensis</name>
    <dbReference type="NCBI Taxonomy" id="3028027"/>
    <lineage>
        <taxon>Eukaryota</taxon>
        <taxon>Rhodophyta</taxon>
        <taxon>Bangiophyceae</taxon>
        <taxon>Galdieriales</taxon>
        <taxon>Galdieriaceae</taxon>
        <taxon>Galdieria</taxon>
    </lineage>
</organism>
<evidence type="ECO:0000313" key="2">
    <source>
        <dbReference type="EMBL" id="KAK4525009.1"/>
    </source>
</evidence>
<proteinExistence type="predicted"/>
<reference evidence="2 3" key="1">
    <citation type="submission" date="2022-07" db="EMBL/GenBank/DDBJ databases">
        <title>Genome-wide signatures of adaptation to extreme environments.</title>
        <authorList>
            <person name="Cho C.H."/>
            <person name="Yoon H.S."/>
        </authorList>
    </citation>
    <scope>NUCLEOTIDE SEQUENCE [LARGE SCALE GENOMIC DNA]</scope>
    <source>
        <strain evidence="2 3">108.79 E11</strain>
    </source>
</reference>
<dbReference type="EMBL" id="JANCYU010000027">
    <property type="protein sequence ID" value="KAK4525009.1"/>
    <property type="molecule type" value="Genomic_DNA"/>
</dbReference>
<protein>
    <submittedName>
        <fullName evidence="2">Uncharacterized protein</fullName>
    </submittedName>
</protein>
<feature type="transmembrane region" description="Helical" evidence="1">
    <location>
        <begin position="174"/>
        <end position="192"/>
    </location>
</feature>
<dbReference type="Proteomes" id="UP001300502">
    <property type="component" value="Unassembled WGS sequence"/>
</dbReference>
<accession>A0AAV9IC69</accession>
<evidence type="ECO:0000313" key="3">
    <source>
        <dbReference type="Proteomes" id="UP001300502"/>
    </source>
</evidence>
<evidence type="ECO:0000256" key="1">
    <source>
        <dbReference type="SAM" id="Phobius"/>
    </source>
</evidence>
<keyword evidence="1" id="KW-0472">Membrane</keyword>
<feature type="transmembrane region" description="Helical" evidence="1">
    <location>
        <begin position="216"/>
        <end position="235"/>
    </location>
</feature>
<keyword evidence="1" id="KW-1133">Transmembrane helix</keyword>
<feature type="transmembrane region" description="Helical" evidence="1">
    <location>
        <begin position="374"/>
        <end position="394"/>
    </location>
</feature>
<keyword evidence="3" id="KW-1185">Reference proteome</keyword>
<gene>
    <name evidence="2" type="ORF">GAYE_SCF07G2913</name>
</gene>
<feature type="transmembrane region" description="Helical" evidence="1">
    <location>
        <begin position="271"/>
        <end position="292"/>
    </location>
</feature>
<keyword evidence="1" id="KW-0812">Transmembrane</keyword>
<dbReference type="AlphaFoldDB" id="A0AAV9IC69"/>
<feature type="transmembrane region" description="Helical" evidence="1">
    <location>
        <begin position="247"/>
        <end position="265"/>
    </location>
</feature>
<feature type="transmembrane region" description="Helical" evidence="1">
    <location>
        <begin position="313"/>
        <end position="337"/>
    </location>
</feature>